<dbReference type="Gene3D" id="1.10.730.10">
    <property type="entry name" value="Isoleucyl-tRNA Synthetase, Domain 1"/>
    <property type="match status" value="1"/>
</dbReference>
<evidence type="ECO:0000256" key="7">
    <source>
        <dbReference type="ARBA" id="ARBA00022840"/>
    </source>
</evidence>
<keyword evidence="4" id="KW-0963">Cytoplasm</keyword>
<dbReference type="PROSITE" id="PS00178">
    <property type="entry name" value="AA_TRNA_LIGASE_I"/>
    <property type="match status" value="1"/>
</dbReference>
<dbReference type="Gene3D" id="3.40.50.620">
    <property type="entry name" value="HUPs"/>
    <property type="match status" value="2"/>
</dbReference>
<evidence type="ECO:0000313" key="15">
    <source>
        <dbReference type="EMBL" id="SVA44183.1"/>
    </source>
</evidence>
<evidence type="ECO:0000256" key="4">
    <source>
        <dbReference type="ARBA" id="ARBA00022490"/>
    </source>
</evidence>
<evidence type="ECO:0000256" key="11">
    <source>
        <dbReference type="ARBA" id="ARBA00029936"/>
    </source>
</evidence>
<accession>A0A381VX42</accession>
<dbReference type="InterPro" id="IPR002300">
    <property type="entry name" value="aa-tRNA-synth_Ia"/>
</dbReference>
<feature type="domain" description="Aminoacyl-tRNA synthetase class Ia" evidence="13">
    <location>
        <begin position="23"/>
        <end position="569"/>
    </location>
</feature>
<dbReference type="InterPro" id="IPR013155">
    <property type="entry name" value="M/V/L/I-tRNA-synth_anticd-bd"/>
</dbReference>
<dbReference type="NCBIfam" id="NF004349">
    <property type="entry name" value="PRK05729.1"/>
    <property type="match status" value="1"/>
</dbReference>
<dbReference type="EC" id="6.1.1.9" evidence="3"/>
<keyword evidence="9" id="KW-0175">Coiled coil</keyword>
<gene>
    <name evidence="15" type="ORF">METZ01_LOCUS97037</name>
</gene>
<dbReference type="FunFam" id="3.40.50.620:FF:000032">
    <property type="entry name" value="Valine--tRNA ligase"/>
    <property type="match status" value="1"/>
</dbReference>
<keyword evidence="8" id="KW-0648">Protein biosynthesis</keyword>
<dbReference type="PANTHER" id="PTHR11946:SF93">
    <property type="entry name" value="VALINE--TRNA LIGASE, CHLOROPLASTIC_MITOCHONDRIAL 2"/>
    <property type="match status" value="1"/>
</dbReference>
<dbReference type="Gene3D" id="3.90.740.10">
    <property type="entry name" value="Valyl/Leucyl/Isoleucyl-tRNA synthetase, editing domain"/>
    <property type="match status" value="1"/>
</dbReference>
<evidence type="ECO:0000256" key="12">
    <source>
        <dbReference type="ARBA" id="ARBA00047552"/>
    </source>
</evidence>
<dbReference type="InterPro" id="IPR014729">
    <property type="entry name" value="Rossmann-like_a/b/a_fold"/>
</dbReference>
<evidence type="ECO:0000256" key="1">
    <source>
        <dbReference type="ARBA" id="ARBA00004496"/>
    </source>
</evidence>
<name>A0A381VX42_9ZZZZ</name>
<protein>
    <recommendedName>
        <fullName evidence="3">valine--tRNA ligase</fullName>
        <ecNumber evidence="3">6.1.1.9</ecNumber>
    </recommendedName>
    <alternativeName>
        <fullName evidence="11">Valyl-tRNA synthetase</fullName>
    </alternativeName>
</protein>
<proteinExistence type="inferred from homology"/>
<dbReference type="CDD" id="cd00817">
    <property type="entry name" value="ValRS_core"/>
    <property type="match status" value="1"/>
</dbReference>
<evidence type="ECO:0000256" key="3">
    <source>
        <dbReference type="ARBA" id="ARBA00013169"/>
    </source>
</evidence>
<reference evidence="15" key="1">
    <citation type="submission" date="2018-05" db="EMBL/GenBank/DDBJ databases">
        <authorList>
            <person name="Lanie J.A."/>
            <person name="Ng W.-L."/>
            <person name="Kazmierczak K.M."/>
            <person name="Andrzejewski T.M."/>
            <person name="Davidsen T.M."/>
            <person name="Wayne K.J."/>
            <person name="Tettelin H."/>
            <person name="Glass J.I."/>
            <person name="Rusch D."/>
            <person name="Podicherti R."/>
            <person name="Tsui H.-C.T."/>
            <person name="Winkler M.E."/>
        </authorList>
    </citation>
    <scope>NUCLEOTIDE SEQUENCE</scope>
</reference>
<dbReference type="InterPro" id="IPR001412">
    <property type="entry name" value="aa-tRNA-synth_I_CS"/>
</dbReference>
<feature type="non-terminal residue" evidence="15">
    <location>
        <position position="760"/>
    </location>
</feature>
<dbReference type="FunFam" id="1.10.730.10:FF:000014">
    <property type="entry name" value="Valine--tRNA ligase"/>
    <property type="match status" value="1"/>
</dbReference>
<dbReference type="SUPFAM" id="SSF47323">
    <property type="entry name" value="Anticodon-binding domain of a subclass of class I aminoacyl-tRNA synthetases"/>
    <property type="match status" value="1"/>
</dbReference>
<dbReference type="GO" id="GO:0006438">
    <property type="term" value="P:valyl-tRNA aminoacylation"/>
    <property type="evidence" value="ECO:0007669"/>
    <property type="project" value="InterPro"/>
</dbReference>
<evidence type="ECO:0000259" key="14">
    <source>
        <dbReference type="Pfam" id="PF08264"/>
    </source>
</evidence>
<dbReference type="InterPro" id="IPR033705">
    <property type="entry name" value="Anticodon_Ia_Val"/>
</dbReference>
<sequence length="760" mass="87265">MAQNSNPLNMSRAYSPADTEGRIYKFWEESGYFKPDTSSNNPPFVMIMPPPNVTGELHMGHALTIAIEDMIVRWHRMKGEPTLYLPGTDHAGIATQVVVERLLATEGLNRYQLGREKFEARIWEWVETYGTRIYEQLRRLGTSCDWSRSKFTLDEIPRAAVRKTFVDLYEKGLIYRGERIANWCPRCSTALSDLEVKYKEVDGNLYQIRYPFSDGSGFLVVATTRPETMLGDTAVAVNPKDERFKRYIGKEIKLPLANRLIPIIADGAVEAEFGTGALKVTPAHDPVDFEIGLRNNLPVITVIGSDGKMNSAAGEFQDLDRFECRTLIEEQLRVQGLLVETDSFQHSIGHCDRCDEIIEPLISKQWYISMESLAAPAIKAVKENQIRIIPERFTSVYFNWMENIRDWPVSRQLWWGHQIPVWYCEDCLSETVTNEDPQACKSCGSSNLQQDQDVLDTWFSSGLWTHSTLGWPDDTEDLKSFYPGSVMETGYDILFFWVARMIMLGISNMGRIPFHTIYLHGLVLDPEGVKMSKTKGNVLNPLDLIDEYGADAVRFALTTGTSAGNNLRMNEQKLESSRNFANKLWNASRFVISNLNKREDSIKTAKPENILNRHDKWILSRLDQVTKDVNRFMEDFQFGEAQTHIHDFLWNEYCDWYIELTKDRLKTRDTESPLSILAYVLERTLRLLHPFLPFVTEEIWGNLCKSLDTPKDWPDSLIMADYPVISETTIDEASIAEMGKLIDFIRAIRNMKSELNIQQR</sequence>
<dbReference type="InterPro" id="IPR009008">
    <property type="entry name" value="Val/Leu/Ile-tRNA-synth_edit"/>
</dbReference>
<keyword evidence="7" id="KW-0067">ATP-binding</keyword>
<dbReference type="HAMAP" id="MF_02004">
    <property type="entry name" value="Val_tRNA_synth_type1"/>
    <property type="match status" value="1"/>
</dbReference>
<evidence type="ECO:0000256" key="10">
    <source>
        <dbReference type="ARBA" id="ARBA00023146"/>
    </source>
</evidence>
<evidence type="ECO:0000256" key="2">
    <source>
        <dbReference type="ARBA" id="ARBA00011245"/>
    </source>
</evidence>
<dbReference type="GO" id="GO:0005829">
    <property type="term" value="C:cytosol"/>
    <property type="evidence" value="ECO:0007669"/>
    <property type="project" value="TreeGrafter"/>
</dbReference>
<dbReference type="Pfam" id="PF00133">
    <property type="entry name" value="tRNA-synt_1"/>
    <property type="match status" value="1"/>
</dbReference>
<dbReference type="AlphaFoldDB" id="A0A381VX42"/>
<dbReference type="FunFam" id="3.40.50.620:FF:000098">
    <property type="entry name" value="Valine--tRNA ligase"/>
    <property type="match status" value="1"/>
</dbReference>
<dbReference type="GO" id="GO:0002161">
    <property type="term" value="F:aminoacyl-tRNA deacylase activity"/>
    <property type="evidence" value="ECO:0007669"/>
    <property type="project" value="InterPro"/>
</dbReference>
<dbReference type="Pfam" id="PF08264">
    <property type="entry name" value="Anticodon_1"/>
    <property type="match status" value="1"/>
</dbReference>
<evidence type="ECO:0000259" key="13">
    <source>
        <dbReference type="Pfam" id="PF00133"/>
    </source>
</evidence>
<keyword evidence="6" id="KW-0547">Nucleotide-binding</keyword>
<keyword evidence="5" id="KW-0436">Ligase</keyword>
<dbReference type="CDD" id="cd07962">
    <property type="entry name" value="Anticodon_Ia_Val"/>
    <property type="match status" value="1"/>
</dbReference>
<dbReference type="PRINTS" id="PR00986">
    <property type="entry name" value="TRNASYNTHVAL"/>
</dbReference>
<organism evidence="15">
    <name type="scientific">marine metagenome</name>
    <dbReference type="NCBI Taxonomy" id="408172"/>
    <lineage>
        <taxon>unclassified sequences</taxon>
        <taxon>metagenomes</taxon>
        <taxon>ecological metagenomes</taxon>
    </lineage>
</organism>
<dbReference type="NCBIfam" id="TIGR00422">
    <property type="entry name" value="valS"/>
    <property type="match status" value="1"/>
</dbReference>
<dbReference type="GO" id="GO:0004832">
    <property type="term" value="F:valine-tRNA ligase activity"/>
    <property type="evidence" value="ECO:0007669"/>
    <property type="project" value="UniProtKB-EC"/>
</dbReference>
<comment type="subunit">
    <text evidence="2">Monomer.</text>
</comment>
<comment type="catalytic activity">
    <reaction evidence="12">
        <text>tRNA(Val) + L-valine + ATP = L-valyl-tRNA(Val) + AMP + diphosphate</text>
        <dbReference type="Rhea" id="RHEA:10704"/>
        <dbReference type="Rhea" id="RHEA-COMP:9672"/>
        <dbReference type="Rhea" id="RHEA-COMP:9708"/>
        <dbReference type="ChEBI" id="CHEBI:30616"/>
        <dbReference type="ChEBI" id="CHEBI:33019"/>
        <dbReference type="ChEBI" id="CHEBI:57762"/>
        <dbReference type="ChEBI" id="CHEBI:78442"/>
        <dbReference type="ChEBI" id="CHEBI:78537"/>
        <dbReference type="ChEBI" id="CHEBI:456215"/>
        <dbReference type="EC" id="6.1.1.9"/>
    </reaction>
</comment>
<evidence type="ECO:0000256" key="8">
    <source>
        <dbReference type="ARBA" id="ARBA00022917"/>
    </source>
</evidence>
<evidence type="ECO:0000256" key="9">
    <source>
        <dbReference type="ARBA" id="ARBA00023054"/>
    </source>
</evidence>
<dbReference type="PANTHER" id="PTHR11946">
    <property type="entry name" value="VALYL-TRNA SYNTHETASES"/>
    <property type="match status" value="1"/>
</dbReference>
<keyword evidence="10" id="KW-0030">Aminoacyl-tRNA synthetase</keyword>
<evidence type="ECO:0000256" key="5">
    <source>
        <dbReference type="ARBA" id="ARBA00022598"/>
    </source>
</evidence>
<dbReference type="SUPFAM" id="SSF52374">
    <property type="entry name" value="Nucleotidylyl transferase"/>
    <property type="match status" value="1"/>
</dbReference>
<comment type="subcellular location">
    <subcellularLocation>
        <location evidence="1">Cytoplasm</location>
    </subcellularLocation>
</comment>
<evidence type="ECO:0000256" key="6">
    <source>
        <dbReference type="ARBA" id="ARBA00022741"/>
    </source>
</evidence>
<dbReference type="SUPFAM" id="SSF50677">
    <property type="entry name" value="ValRS/IleRS/LeuRS editing domain"/>
    <property type="match status" value="1"/>
</dbReference>
<feature type="domain" description="Methionyl/Valyl/Leucyl/Isoleucyl-tRNA synthetase anticodon-binding" evidence="14">
    <location>
        <begin position="615"/>
        <end position="759"/>
    </location>
</feature>
<dbReference type="GO" id="GO:0005524">
    <property type="term" value="F:ATP binding"/>
    <property type="evidence" value="ECO:0007669"/>
    <property type="project" value="UniProtKB-KW"/>
</dbReference>
<dbReference type="EMBL" id="UINC01009883">
    <property type="protein sequence ID" value="SVA44183.1"/>
    <property type="molecule type" value="Genomic_DNA"/>
</dbReference>
<dbReference type="InterPro" id="IPR002303">
    <property type="entry name" value="Valyl-tRNA_ligase"/>
</dbReference>
<dbReference type="InterPro" id="IPR009080">
    <property type="entry name" value="tRNAsynth_Ia_anticodon-bd"/>
</dbReference>